<dbReference type="AlphaFoldDB" id="A0A1F7WGP3"/>
<protein>
    <submittedName>
        <fullName evidence="1">Uncharacterized protein</fullName>
    </submittedName>
</protein>
<evidence type="ECO:0000313" key="1">
    <source>
        <dbReference type="EMBL" id="OGM01215.1"/>
    </source>
</evidence>
<proteinExistence type="predicted"/>
<dbReference type="STRING" id="1802424.A2480_01620"/>
<sequence length="71" mass="8125">MYTPNPQPIDLTNRTRVERARGALFFYIPILPKWTTIRPAAISCLLADGIGIIPYRRFDGLTTVRLFYPAN</sequence>
<name>A0A1F7WGP3_9BACT</name>
<organism evidence="1 2">
    <name type="scientific">Candidatus Uhrbacteria bacterium RIFOXYC2_FULL_47_19</name>
    <dbReference type="NCBI Taxonomy" id="1802424"/>
    <lineage>
        <taxon>Bacteria</taxon>
        <taxon>Candidatus Uhriibacteriota</taxon>
    </lineage>
</organism>
<dbReference type="EMBL" id="MGFG01000010">
    <property type="protein sequence ID" value="OGM01215.1"/>
    <property type="molecule type" value="Genomic_DNA"/>
</dbReference>
<evidence type="ECO:0000313" key="2">
    <source>
        <dbReference type="Proteomes" id="UP000176988"/>
    </source>
</evidence>
<gene>
    <name evidence="1" type="ORF">A2480_01620</name>
</gene>
<accession>A0A1F7WGP3</accession>
<reference evidence="1 2" key="1">
    <citation type="journal article" date="2016" name="Nat. Commun.">
        <title>Thousands of microbial genomes shed light on interconnected biogeochemical processes in an aquifer system.</title>
        <authorList>
            <person name="Anantharaman K."/>
            <person name="Brown C.T."/>
            <person name="Hug L.A."/>
            <person name="Sharon I."/>
            <person name="Castelle C.J."/>
            <person name="Probst A.J."/>
            <person name="Thomas B.C."/>
            <person name="Singh A."/>
            <person name="Wilkins M.J."/>
            <person name="Karaoz U."/>
            <person name="Brodie E.L."/>
            <person name="Williams K.H."/>
            <person name="Hubbard S.S."/>
            <person name="Banfield J.F."/>
        </authorList>
    </citation>
    <scope>NUCLEOTIDE SEQUENCE [LARGE SCALE GENOMIC DNA]</scope>
</reference>
<comment type="caution">
    <text evidence="1">The sequence shown here is derived from an EMBL/GenBank/DDBJ whole genome shotgun (WGS) entry which is preliminary data.</text>
</comment>
<dbReference type="Proteomes" id="UP000176988">
    <property type="component" value="Unassembled WGS sequence"/>
</dbReference>